<gene>
    <name evidence="8" type="ORF">EV699_11193</name>
</gene>
<name>A0A4R2L530_9GAMM</name>
<evidence type="ECO:0000256" key="4">
    <source>
        <dbReference type="ARBA" id="ARBA00024746"/>
    </source>
</evidence>
<evidence type="ECO:0000313" key="8">
    <source>
        <dbReference type="EMBL" id="TCO80892.1"/>
    </source>
</evidence>
<dbReference type="Gene3D" id="2.60.40.4070">
    <property type="match status" value="1"/>
</dbReference>
<comment type="similarity">
    <text evidence="1 5">Belongs to the FlgD family.</text>
</comment>
<evidence type="ECO:0000256" key="5">
    <source>
        <dbReference type="RuleBase" id="RU362076"/>
    </source>
</evidence>
<dbReference type="EMBL" id="SLWY01000011">
    <property type="protein sequence ID" value="TCO80892.1"/>
    <property type="molecule type" value="Genomic_DNA"/>
</dbReference>
<keyword evidence="3 5" id="KW-1005">Bacterial flagellum biogenesis</keyword>
<sequence length="226" mass="23360">MGTTIDDSLYQRLNAGLNAKSEAARTSTGLDQNAFLTMMIAQMKNQDPTKPMDAGEYLGQLAQFSTVTGIQELQQTVKDLTQSLQTSQAIAGSELVGRYVRVSGDTGYLGSNAPLTAIAHLDRNASGLTAQVLDASGRAVRTLALGTQAAGDLGVAWDGKDNAGVAQAPGAYRLKVEGSVDGKRMSFGTSVLLPVTSISRGDATTGMTANLAGGGSVAVDAIEQIY</sequence>
<evidence type="ECO:0000256" key="1">
    <source>
        <dbReference type="ARBA" id="ARBA00010577"/>
    </source>
</evidence>
<keyword evidence="8" id="KW-0966">Cell projection</keyword>
<dbReference type="Pfam" id="PF13861">
    <property type="entry name" value="FLgD_tudor"/>
    <property type="match status" value="1"/>
</dbReference>
<feature type="domain" description="FlgD/Vpr Ig-like" evidence="6">
    <location>
        <begin position="112"/>
        <end position="179"/>
    </location>
</feature>
<dbReference type="InterPro" id="IPR025963">
    <property type="entry name" value="FLgD_Tudor"/>
</dbReference>
<dbReference type="OrthoDB" id="9785233at2"/>
<dbReference type="Pfam" id="PF03963">
    <property type="entry name" value="FlgD"/>
    <property type="match status" value="1"/>
</dbReference>
<reference evidence="8 9" key="1">
    <citation type="submission" date="2019-03" db="EMBL/GenBank/DDBJ databases">
        <title>Genomic Encyclopedia of Type Strains, Phase IV (KMG-IV): sequencing the most valuable type-strain genomes for metagenomic binning, comparative biology and taxonomic classification.</title>
        <authorList>
            <person name="Goeker M."/>
        </authorList>
    </citation>
    <scope>NUCLEOTIDE SEQUENCE [LARGE SCALE GENOMIC DNA]</scope>
    <source>
        <strain evidence="8 9">DSM 25287</strain>
    </source>
</reference>
<keyword evidence="8" id="KW-0282">Flagellum</keyword>
<dbReference type="InterPro" id="IPR025965">
    <property type="entry name" value="FlgD/Vpr_Ig-like"/>
</dbReference>
<evidence type="ECO:0000313" key="9">
    <source>
        <dbReference type="Proteomes" id="UP000295765"/>
    </source>
</evidence>
<dbReference type="Gene3D" id="2.30.30.910">
    <property type="match status" value="1"/>
</dbReference>
<keyword evidence="9" id="KW-1185">Reference proteome</keyword>
<dbReference type="Pfam" id="PF13860">
    <property type="entry name" value="FlgD_ig"/>
    <property type="match status" value="1"/>
</dbReference>
<comment type="caution">
    <text evidence="8">The sequence shown here is derived from an EMBL/GenBank/DDBJ whole genome shotgun (WGS) entry which is preliminary data.</text>
</comment>
<keyword evidence="8" id="KW-0969">Cilium</keyword>
<evidence type="ECO:0000256" key="2">
    <source>
        <dbReference type="ARBA" id="ARBA00016013"/>
    </source>
</evidence>
<dbReference type="Proteomes" id="UP000295765">
    <property type="component" value="Unassembled WGS sequence"/>
</dbReference>
<evidence type="ECO:0000256" key="3">
    <source>
        <dbReference type="ARBA" id="ARBA00022795"/>
    </source>
</evidence>
<dbReference type="GO" id="GO:0044781">
    <property type="term" value="P:bacterial-type flagellum organization"/>
    <property type="evidence" value="ECO:0007669"/>
    <property type="project" value="UniProtKB-UniRule"/>
</dbReference>
<protein>
    <recommendedName>
        <fullName evidence="2 5">Basal-body rod modification protein FlgD</fullName>
    </recommendedName>
</protein>
<comment type="function">
    <text evidence="4 5">Required for flagellar hook formation. May act as a scaffolding protein.</text>
</comment>
<proteinExistence type="inferred from homology"/>
<dbReference type="AlphaFoldDB" id="A0A4R2L530"/>
<accession>A0A4R2L530</accession>
<evidence type="ECO:0000259" key="7">
    <source>
        <dbReference type="Pfam" id="PF13861"/>
    </source>
</evidence>
<dbReference type="InterPro" id="IPR005648">
    <property type="entry name" value="FlgD"/>
</dbReference>
<organism evidence="8 9">
    <name type="scientific">Plasticicumulans lactativorans</name>
    <dbReference type="NCBI Taxonomy" id="1133106"/>
    <lineage>
        <taxon>Bacteria</taxon>
        <taxon>Pseudomonadati</taxon>
        <taxon>Pseudomonadota</taxon>
        <taxon>Gammaproteobacteria</taxon>
        <taxon>Candidatus Competibacteraceae</taxon>
        <taxon>Plasticicumulans</taxon>
    </lineage>
</organism>
<dbReference type="RefSeq" id="WP_132542655.1">
    <property type="nucleotide sequence ID" value="NZ_SLWY01000011.1"/>
</dbReference>
<feature type="domain" description="FlgD Tudor-like" evidence="7">
    <location>
        <begin position="87"/>
        <end position="222"/>
    </location>
</feature>
<evidence type="ECO:0000259" key="6">
    <source>
        <dbReference type="Pfam" id="PF13860"/>
    </source>
</evidence>